<gene>
    <name evidence="5" type="ordered locus">Tcur_0754</name>
</gene>
<evidence type="ECO:0000256" key="1">
    <source>
        <dbReference type="ARBA" id="ARBA00022670"/>
    </source>
</evidence>
<evidence type="ECO:0000313" key="6">
    <source>
        <dbReference type="Proteomes" id="UP000001918"/>
    </source>
</evidence>
<evidence type="ECO:0000313" key="5">
    <source>
        <dbReference type="EMBL" id="ACY96347.1"/>
    </source>
</evidence>
<dbReference type="PANTHER" id="PTHR43343">
    <property type="entry name" value="PEPTIDASE S12"/>
    <property type="match status" value="1"/>
</dbReference>
<feature type="transmembrane region" description="Helical" evidence="4">
    <location>
        <begin position="117"/>
        <end position="138"/>
    </location>
</feature>
<keyword evidence="4" id="KW-1133">Transmembrane helix</keyword>
<dbReference type="PRINTS" id="PR00834">
    <property type="entry name" value="PROTEASES2C"/>
</dbReference>
<feature type="region of interest" description="Disordered" evidence="3">
    <location>
        <begin position="1"/>
        <end position="57"/>
    </location>
</feature>
<keyword evidence="2" id="KW-0378">Hydrolase</keyword>
<dbReference type="STRING" id="471852.Tcur_0754"/>
<evidence type="ECO:0000256" key="3">
    <source>
        <dbReference type="SAM" id="MobiDB-lite"/>
    </source>
</evidence>
<sequence>MHQDPFPGACTGRHARGRDHEALGTGWTAGARDGAGSAGMRPGDGRAAWGGGSWANDGRTATLRVAGGSWGDDARTAAFWTGTSQVVDARTCGAWADGPQGRSRASRRRRRRRWPRVMAGTLAVALAAGAGAAGMHLADGRSARPSPRAVPAAADAPGDLAATVSRVQRSVVSLQVRRAGSRATGSGFVFDRQGHVLTNAHVVAGGVSVVVEMPDRRQRRARVVGVDDANDIAVLSIGAAGLPPLPVGRVDQVRVGEPVLAFGSPLGLAGTVTSGIVSALDRRVSIGGGRTLRVLQTDASINPGNSGGPLVNARGQVIGVNTAIATLGQGRAGSIGIGFAIPIDRAMALAARLLN</sequence>
<evidence type="ECO:0000256" key="4">
    <source>
        <dbReference type="SAM" id="Phobius"/>
    </source>
</evidence>
<dbReference type="InterPro" id="IPR001940">
    <property type="entry name" value="Peptidase_S1C"/>
</dbReference>
<feature type="compositionally biased region" description="Basic residues" evidence="3">
    <location>
        <begin position="104"/>
        <end position="114"/>
    </location>
</feature>
<reference evidence="5 6" key="1">
    <citation type="journal article" date="2011" name="Stand. Genomic Sci.">
        <title>Complete genome sequence of Thermomonospora curvata type strain (B9).</title>
        <authorList>
            <person name="Chertkov O."/>
            <person name="Sikorski J."/>
            <person name="Nolan M."/>
            <person name="Lapidus A."/>
            <person name="Lucas S."/>
            <person name="Del Rio T.G."/>
            <person name="Tice H."/>
            <person name="Cheng J.F."/>
            <person name="Goodwin L."/>
            <person name="Pitluck S."/>
            <person name="Liolios K."/>
            <person name="Ivanova N."/>
            <person name="Mavromatis K."/>
            <person name="Mikhailova N."/>
            <person name="Ovchinnikova G."/>
            <person name="Pati A."/>
            <person name="Chen A."/>
            <person name="Palaniappan K."/>
            <person name="Djao O.D."/>
            <person name="Land M."/>
            <person name="Hauser L."/>
            <person name="Chang Y.J."/>
            <person name="Jeffries C.D."/>
            <person name="Brettin T."/>
            <person name="Han C."/>
            <person name="Detter J.C."/>
            <person name="Rohde M."/>
            <person name="Goker M."/>
            <person name="Woyke T."/>
            <person name="Bristow J."/>
            <person name="Eisen J.A."/>
            <person name="Markowitz V."/>
            <person name="Hugenholtz P."/>
            <person name="Klenk H.P."/>
            <person name="Kyrpides N.C."/>
        </authorList>
    </citation>
    <scope>NUCLEOTIDE SEQUENCE [LARGE SCALE GENOMIC DNA]</scope>
    <source>
        <strain evidence="6">ATCC 19995 / DSM 43183 / JCM 3096 / KCTC 9072 / NBRC 15933 / NCIMB 10081 / Henssen B9</strain>
    </source>
</reference>
<keyword evidence="4" id="KW-0812">Transmembrane</keyword>
<dbReference type="InterPro" id="IPR051201">
    <property type="entry name" value="Chloro_Bact_Ser_Proteases"/>
</dbReference>
<proteinExistence type="predicted"/>
<dbReference type="GO" id="GO:0006508">
    <property type="term" value="P:proteolysis"/>
    <property type="evidence" value="ECO:0007669"/>
    <property type="project" value="UniProtKB-KW"/>
</dbReference>
<dbReference type="HOGENOM" id="CLU_020120_3_5_11"/>
<dbReference type="Pfam" id="PF13365">
    <property type="entry name" value="Trypsin_2"/>
    <property type="match status" value="1"/>
</dbReference>
<protein>
    <submittedName>
        <fullName evidence="5">Peptidase S1 and S6 chymotrypsin/Hap</fullName>
    </submittedName>
</protein>
<dbReference type="EMBL" id="CP001738">
    <property type="protein sequence ID" value="ACY96347.1"/>
    <property type="molecule type" value="Genomic_DNA"/>
</dbReference>
<accession>D1A5I7</accession>
<dbReference type="KEGG" id="tcu:Tcur_0754"/>
<dbReference type="PANTHER" id="PTHR43343:SF3">
    <property type="entry name" value="PROTEASE DO-LIKE 8, CHLOROPLASTIC"/>
    <property type="match status" value="1"/>
</dbReference>
<keyword evidence="4" id="KW-0472">Membrane</keyword>
<dbReference type="eggNOG" id="COG0265">
    <property type="taxonomic scope" value="Bacteria"/>
</dbReference>
<dbReference type="AlphaFoldDB" id="D1A5I7"/>
<keyword evidence="6" id="KW-1185">Reference proteome</keyword>
<dbReference type="SUPFAM" id="SSF50494">
    <property type="entry name" value="Trypsin-like serine proteases"/>
    <property type="match status" value="1"/>
</dbReference>
<keyword evidence="1" id="KW-0645">Protease</keyword>
<name>D1A5I7_THECD</name>
<dbReference type="InterPro" id="IPR009003">
    <property type="entry name" value="Peptidase_S1_PA"/>
</dbReference>
<organism evidence="5 6">
    <name type="scientific">Thermomonospora curvata (strain ATCC 19995 / DSM 43183 / JCM 3096 / KCTC 9072 / NBRC 15933 / NCIMB 10081 / Henssen B9)</name>
    <dbReference type="NCBI Taxonomy" id="471852"/>
    <lineage>
        <taxon>Bacteria</taxon>
        <taxon>Bacillati</taxon>
        <taxon>Actinomycetota</taxon>
        <taxon>Actinomycetes</taxon>
        <taxon>Streptosporangiales</taxon>
        <taxon>Thermomonosporaceae</taxon>
        <taxon>Thermomonospora</taxon>
    </lineage>
</organism>
<feature type="region of interest" description="Disordered" evidence="3">
    <location>
        <begin position="93"/>
        <end position="114"/>
    </location>
</feature>
<dbReference type="Proteomes" id="UP000001918">
    <property type="component" value="Chromosome"/>
</dbReference>
<dbReference type="GO" id="GO:0004252">
    <property type="term" value="F:serine-type endopeptidase activity"/>
    <property type="evidence" value="ECO:0007669"/>
    <property type="project" value="InterPro"/>
</dbReference>
<evidence type="ECO:0000256" key="2">
    <source>
        <dbReference type="ARBA" id="ARBA00022801"/>
    </source>
</evidence>
<dbReference type="Gene3D" id="2.40.10.120">
    <property type="match status" value="1"/>
</dbReference>